<evidence type="ECO:0000256" key="1">
    <source>
        <dbReference type="SAM" id="SignalP"/>
    </source>
</evidence>
<organism evidence="2 3">
    <name type="scientific">Plasmopara halstedii</name>
    <name type="common">Downy mildew of sunflower</name>
    <dbReference type="NCBI Taxonomy" id="4781"/>
    <lineage>
        <taxon>Eukaryota</taxon>
        <taxon>Sar</taxon>
        <taxon>Stramenopiles</taxon>
        <taxon>Oomycota</taxon>
        <taxon>Peronosporomycetes</taxon>
        <taxon>Peronosporales</taxon>
        <taxon>Peronosporaceae</taxon>
        <taxon>Plasmopara</taxon>
    </lineage>
</organism>
<protein>
    <recommendedName>
        <fullName evidence="4">RxLR-like protein</fullName>
    </recommendedName>
</protein>
<keyword evidence="1" id="KW-0732">Signal</keyword>
<feature type="signal peptide" evidence="1">
    <location>
        <begin position="1"/>
        <end position="26"/>
    </location>
</feature>
<dbReference type="OrthoDB" id="110891at2759"/>
<dbReference type="Proteomes" id="UP000054928">
    <property type="component" value="Unassembled WGS sequence"/>
</dbReference>
<name>A0A0P1AAH1_PLAHL</name>
<sequence length="478" mass="56173">MKLKKLFYRLMMLSTFALLSFYDTEAVELLTSNATWDETHQNSRRFLSTPATHNNNVQKLLIDLESSIGKMSSVTSRIWNRIKHIKLVQKGVELKHRKNGYIKLGEEDKKSKPRQEVKSVGVLKELFLKSLMPSVYLKLADNKSEAIKALFIHYDVGSVTSNIFSSSQFKKWFAVINDAYSNESQHGYERTLEALITTFGKERIYKDLAKAWEDPSAREAGKLLDRALSNIWVKKGLKHNSVQQDFLKWFYYRSFKNWYFPTIDFLLDEMEKIGFLYGFSAMLKTAETRVRDVGDYDARITKLEEWKQKNLSDMDLFVMLDFEDRHNKILLTSDELYTWYDFAKLKKGNPSEALRDKLYRQGSEEDVAVLLSVVAKERDHSLGEETLDAVFQRWKKKRTDHQVASGLFSRRGNKDIFNREEMYVFDSYMRFRHKSGPHKLMYEELSLFFGDKFDEMLAKAVERGNLIAMRLYWAKRSK</sequence>
<dbReference type="EMBL" id="CCYD01000267">
    <property type="protein sequence ID" value="CEG37290.1"/>
    <property type="molecule type" value="Genomic_DNA"/>
</dbReference>
<evidence type="ECO:0000313" key="2">
    <source>
        <dbReference type="EMBL" id="CEG37290.1"/>
    </source>
</evidence>
<keyword evidence="3" id="KW-1185">Reference proteome</keyword>
<dbReference type="STRING" id="4781.A0A0P1AAH1"/>
<dbReference type="AlphaFoldDB" id="A0A0P1AAH1"/>
<proteinExistence type="predicted"/>
<dbReference type="GeneID" id="36399909"/>
<accession>A0A0P1AAH1</accession>
<evidence type="ECO:0000313" key="3">
    <source>
        <dbReference type="Proteomes" id="UP000054928"/>
    </source>
</evidence>
<reference evidence="3" key="1">
    <citation type="submission" date="2014-09" db="EMBL/GenBank/DDBJ databases">
        <authorList>
            <person name="Sharma Rahul"/>
            <person name="Thines Marco"/>
        </authorList>
    </citation>
    <scope>NUCLEOTIDE SEQUENCE [LARGE SCALE GENOMIC DNA]</scope>
</reference>
<evidence type="ECO:0008006" key="4">
    <source>
        <dbReference type="Google" id="ProtNLM"/>
    </source>
</evidence>
<feature type="chain" id="PRO_5006058508" description="RxLR-like protein" evidence="1">
    <location>
        <begin position="27"/>
        <end position="478"/>
    </location>
</feature>
<dbReference type="RefSeq" id="XP_024573659.1">
    <property type="nucleotide sequence ID" value="XM_024722599.1"/>
</dbReference>